<keyword evidence="4" id="KW-0732">Signal</keyword>
<dbReference type="EMBL" id="BMEO01000003">
    <property type="protein sequence ID" value="GGF89814.1"/>
    <property type="molecule type" value="Genomic_DNA"/>
</dbReference>
<comment type="caution">
    <text evidence="5">The sequence shown here is derived from an EMBL/GenBank/DDBJ whole genome shotgun (WGS) entry which is preliminary data.</text>
</comment>
<evidence type="ECO:0000313" key="5">
    <source>
        <dbReference type="EMBL" id="GGF89814.1"/>
    </source>
</evidence>
<gene>
    <name evidence="5" type="ORF">GCM10011365_08730</name>
</gene>
<evidence type="ECO:0000256" key="1">
    <source>
        <dbReference type="ARBA" id="ARBA00022737"/>
    </source>
</evidence>
<dbReference type="Proteomes" id="UP000605253">
    <property type="component" value="Unassembled WGS sequence"/>
</dbReference>
<feature type="repeat" description="TPR" evidence="3">
    <location>
        <begin position="38"/>
        <end position="71"/>
    </location>
</feature>
<evidence type="ECO:0000313" key="6">
    <source>
        <dbReference type="Proteomes" id="UP000605253"/>
    </source>
</evidence>
<dbReference type="RefSeq" id="WP_188364471.1">
    <property type="nucleotide sequence ID" value="NZ_BAABJF010000017.1"/>
</dbReference>
<dbReference type="SUPFAM" id="SSF48452">
    <property type="entry name" value="TPR-like"/>
    <property type="match status" value="1"/>
</dbReference>
<dbReference type="NCBIfam" id="TIGR02521">
    <property type="entry name" value="type_IV_pilW"/>
    <property type="match status" value="1"/>
</dbReference>
<protein>
    <submittedName>
        <fullName evidence="5">Type IV pilus biogenesis/stability protein PilW</fullName>
    </submittedName>
</protein>
<dbReference type="InterPro" id="IPR019734">
    <property type="entry name" value="TPR_rpt"/>
</dbReference>
<dbReference type="SMART" id="SM00028">
    <property type="entry name" value="TPR"/>
    <property type="match status" value="5"/>
</dbReference>
<feature type="chain" id="PRO_5037823824" evidence="4">
    <location>
        <begin position="18"/>
        <end position="240"/>
    </location>
</feature>
<feature type="repeat" description="TPR" evidence="3">
    <location>
        <begin position="72"/>
        <end position="105"/>
    </location>
</feature>
<dbReference type="PANTHER" id="PTHR44227:SF3">
    <property type="entry name" value="PROTEIN O-MANNOSYL-TRANSFERASE TMTC4"/>
    <property type="match status" value="1"/>
</dbReference>
<name>A0A917FMQ4_9GAMM</name>
<feature type="signal peptide" evidence="4">
    <location>
        <begin position="1"/>
        <end position="17"/>
    </location>
</feature>
<dbReference type="Pfam" id="PF13431">
    <property type="entry name" value="TPR_17"/>
    <property type="match status" value="1"/>
</dbReference>
<dbReference type="Gene3D" id="1.25.40.10">
    <property type="entry name" value="Tetratricopeptide repeat domain"/>
    <property type="match status" value="1"/>
</dbReference>
<dbReference type="InterPro" id="IPR011990">
    <property type="entry name" value="TPR-like_helical_dom_sf"/>
</dbReference>
<organism evidence="5 6">
    <name type="scientific">Marinicella pacifica</name>
    <dbReference type="NCBI Taxonomy" id="1171543"/>
    <lineage>
        <taxon>Bacteria</taxon>
        <taxon>Pseudomonadati</taxon>
        <taxon>Pseudomonadota</taxon>
        <taxon>Gammaproteobacteria</taxon>
        <taxon>Lysobacterales</taxon>
        <taxon>Marinicellaceae</taxon>
        <taxon>Marinicella</taxon>
    </lineage>
</organism>
<dbReference type="PANTHER" id="PTHR44227">
    <property type="match status" value="1"/>
</dbReference>
<evidence type="ECO:0000256" key="3">
    <source>
        <dbReference type="PROSITE-ProRule" id="PRU00339"/>
    </source>
</evidence>
<proteinExistence type="predicted"/>
<dbReference type="PROSITE" id="PS50293">
    <property type="entry name" value="TPR_REGION"/>
    <property type="match status" value="1"/>
</dbReference>
<dbReference type="InterPro" id="IPR013360">
    <property type="entry name" value="Pilus_4_PilW"/>
</dbReference>
<keyword evidence="6" id="KW-1185">Reference proteome</keyword>
<reference evidence="5" key="1">
    <citation type="journal article" date="2014" name="Int. J. Syst. Evol. Microbiol.">
        <title>Complete genome sequence of Corynebacterium casei LMG S-19264T (=DSM 44701T), isolated from a smear-ripened cheese.</title>
        <authorList>
            <consortium name="US DOE Joint Genome Institute (JGI-PGF)"/>
            <person name="Walter F."/>
            <person name="Albersmeier A."/>
            <person name="Kalinowski J."/>
            <person name="Ruckert C."/>
        </authorList>
    </citation>
    <scope>NUCLEOTIDE SEQUENCE</scope>
    <source>
        <strain evidence="5">CGMCC 1.12181</strain>
    </source>
</reference>
<keyword evidence="1" id="KW-0677">Repeat</keyword>
<keyword evidence="2 3" id="KW-0802">TPR repeat</keyword>
<dbReference type="AlphaFoldDB" id="A0A917FMQ4"/>
<dbReference type="PROSITE" id="PS50005">
    <property type="entry name" value="TPR"/>
    <property type="match status" value="2"/>
</dbReference>
<evidence type="ECO:0000256" key="4">
    <source>
        <dbReference type="SAM" id="SignalP"/>
    </source>
</evidence>
<dbReference type="InterPro" id="IPR052346">
    <property type="entry name" value="O-mannosyl-transferase_TMTC"/>
</dbReference>
<sequence>MKAVVTCMMLSFLVACAQTNQRAEYDEPNNRSDPNSPAMLNVRMGVAYFERQDYDLAIEKLKRAISIDPKLAIAHSALALVYSTMGAGHEAAQHYKASVKYAPNDPIILNNYGTFLCQQGDYKKALEYYRRTLANPFYKTPETVHENAGVCLMKDNLFDEAEKHFRAALAINAEMNVALYNMAIISAGKDEPLKARAFIQRLSRLQSLDERLLTVAYQVETKLGNRDEAHKYLSQLRKLQ</sequence>
<dbReference type="PROSITE" id="PS51257">
    <property type="entry name" value="PROKAR_LIPOPROTEIN"/>
    <property type="match status" value="1"/>
</dbReference>
<accession>A0A917FMQ4</accession>
<reference evidence="5" key="2">
    <citation type="submission" date="2020-09" db="EMBL/GenBank/DDBJ databases">
        <authorList>
            <person name="Sun Q."/>
            <person name="Zhou Y."/>
        </authorList>
    </citation>
    <scope>NUCLEOTIDE SEQUENCE</scope>
    <source>
        <strain evidence="5">CGMCC 1.12181</strain>
    </source>
</reference>
<evidence type="ECO:0000256" key="2">
    <source>
        <dbReference type="ARBA" id="ARBA00022803"/>
    </source>
</evidence>
<dbReference type="Pfam" id="PF13414">
    <property type="entry name" value="TPR_11"/>
    <property type="match status" value="1"/>
</dbReference>